<dbReference type="EMBL" id="CP147846">
    <property type="protein sequence ID" value="WXG70160.1"/>
    <property type="molecule type" value="Genomic_DNA"/>
</dbReference>
<reference evidence="1 2" key="1">
    <citation type="submission" date="2024-03" db="EMBL/GenBank/DDBJ databases">
        <title>Natural products discovery in diverse microorganisms through a two-stage MS feature dereplication strategy.</title>
        <authorList>
            <person name="Zhang R."/>
        </authorList>
    </citation>
    <scope>NUCLEOTIDE SEQUENCE [LARGE SCALE GENOMIC DNA]</scope>
    <source>
        <strain evidence="1 2">18930</strain>
    </source>
</reference>
<gene>
    <name evidence="1" type="ORF">WDS16_06470</name>
</gene>
<dbReference type="Proteomes" id="UP001432000">
    <property type="component" value="Chromosome"/>
</dbReference>
<name>A0ABZ2PPI3_9NOCA</name>
<accession>A0ABZ2PPI3</accession>
<sequence length="110" mass="12249">MTENTETEAKTVSNIDVDDYWTTYDKALDAAATCRSVESLIDTLRRYYPPSSGAAFFPNGADRDLLGTLTEAGHFDTVWVRADYHFALRDGRGDGFTYIEGDIVRGTSRP</sequence>
<proteinExistence type="predicted"/>
<protein>
    <recommendedName>
        <fullName evidence="3">SnoaL-like domain-containing protein</fullName>
    </recommendedName>
</protein>
<dbReference type="RefSeq" id="WP_338891374.1">
    <property type="nucleotide sequence ID" value="NZ_CP147846.1"/>
</dbReference>
<evidence type="ECO:0008006" key="3">
    <source>
        <dbReference type="Google" id="ProtNLM"/>
    </source>
</evidence>
<evidence type="ECO:0000313" key="2">
    <source>
        <dbReference type="Proteomes" id="UP001432000"/>
    </source>
</evidence>
<keyword evidence="2" id="KW-1185">Reference proteome</keyword>
<evidence type="ECO:0000313" key="1">
    <source>
        <dbReference type="EMBL" id="WXG70160.1"/>
    </source>
</evidence>
<organism evidence="1 2">
    <name type="scientific">Rhodococcus sovatensis</name>
    <dbReference type="NCBI Taxonomy" id="1805840"/>
    <lineage>
        <taxon>Bacteria</taxon>
        <taxon>Bacillati</taxon>
        <taxon>Actinomycetota</taxon>
        <taxon>Actinomycetes</taxon>
        <taxon>Mycobacteriales</taxon>
        <taxon>Nocardiaceae</taxon>
        <taxon>Rhodococcus</taxon>
    </lineage>
</organism>